<evidence type="ECO:0000256" key="6">
    <source>
        <dbReference type="ARBA" id="ARBA00023004"/>
    </source>
</evidence>
<evidence type="ECO:0000256" key="2">
    <source>
        <dbReference type="ARBA" id="ARBA00005896"/>
    </source>
</evidence>
<gene>
    <name evidence="8" type="ORF">NKR23_g3618</name>
</gene>
<dbReference type="InterPro" id="IPR003819">
    <property type="entry name" value="TauD/TfdA-like"/>
</dbReference>
<dbReference type="SUPFAM" id="SSF51197">
    <property type="entry name" value="Clavaminate synthase-like"/>
    <property type="match status" value="1"/>
</dbReference>
<dbReference type="PANTHER" id="PTHR30468:SF1">
    <property type="entry name" value="ALPHA-KETOGLUTARATE-DEPENDENT SULFONATE DIOXYGENASE"/>
    <property type="match status" value="1"/>
</dbReference>
<sequence>MPSVPLYPDYLPTRPDGFAQPIALPLFEATEPGRRADPAKPSLAKGATITNITPKIGSEIRGVQISKLTNEGLDELALLAAERGVLVFRDQDFADIGFDRQREIVRYYGPLHEHPTMGFPAGTGPEFHVVYADEEAPNLRQLLGPRTTYDLWHVDQTFTANVPGTTFFWVLEIPASGGGDTAFTSLTAAYEALSPAFRLVLSSLELFHTSASAGEIARVGAERALKEAISVTHPLVIKHPVTGKPALFVNPTIARRVDGFLPEESDNLLKFLHDHIRSLDFSCRVKWENGTVVVWDQRAAAHTAIPDFPQGERRHVVRMIPYGSKPEPAFPEKLHAAPERNDH</sequence>
<dbReference type="InterPro" id="IPR051323">
    <property type="entry name" value="AtsK-like"/>
</dbReference>
<evidence type="ECO:0000256" key="5">
    <source>
        <dbReference type="ARBA" id="ARBA00023002"/>
    </source>
</evidence>
<evidence type="ECO:0000259" key="7">
    <source>
        <dbReference type="Pfam" id="PF02668"/>
    </source>
</evidence>
<dbReference type="GO" id="GO:0005737">
    <property type="term" value="C:cytoplasm"/>
    <property type="evidence" value="ECO:0007669"/>
    <property type="project" value="TreeGrafter"/>
</dbReference>
<dbReference type="AlphaFoldDB" id="A0AA38VW77"/>
<evidence type="ECO:0000313" key="9">
    <source>
        <dbReference type="Proteomes" id="UP001174694"/>
    </source>
</evidence>
<dbReference type="Gene3D" id="3.60.130.10">
    <property type="entry name" value="Clavaminate synthase-like"/>
    <property type="match status" value="1"/>
</dbReference>
<dbReference type="PANTHER" id="PTHR30468">
    <property type="entry name" value="ALPHA-KETOGLUTARATE-DEPENDENT SULFONATE DIOXYGENASE"/>
    <property type="match status" value="1"/>
</dbReference>
<keyword evidence="6" id="KW-0408">Iron</keyword>
<evidence type="ECO:0000256" key="1">
    <source>
        <dbReference type="ARBA" id="ARBA00001954"/>
    </source>
</evidence>
<dbReference type="InterPro" id="IPR042098">
    <property type="entry name" value="TauD-like_sf"/>
</dbReference>
<comment type="caution">
    <text evidence="8">The sequence shown here is derived from an EMBL/GenBank/DDBJ whole genome shotgun (WGS) entry which is preliminary data.</text>
</comment>
<comment type="similarity">
    <text evidence="2">Belongs to the TfdA dioxygenase family.</text>
</comment>
<organism evidence="8 9">
    <name type="scientific">Pleurostoma richardsiae</name>
    <dbReference type="NCBI Taxonomy" id="41990"/>
    <lineage>
        <taxon>Eukaryota</taxon>
        <taxon>Fungi</taxon>
        <taxon>Dikarya</taxon>
        <taxon>Ascomycota</taxon>
        <taxon>Pezizomycotina</taxon>
        <taxon>Sordariomycetes</taxon>
        <taxon>Sordariomycetidae</taxon>
        <taxon>Calosphaeriales</taxon>
        <taxon>Pleurostomataceae</taxon>
        <taxon>Pleurostoma</taxon>
    </lineage>
</organism>
<evidence type="ECO:0000256" key="4">
    <source>
        <dbReference type="ARBA" id="ARBA00022964"/>
    </source>
</evidence>
<name>A0AA38VW77_9PEZI</name>
<keyword evidence="5" id="KW-0560">Oxidoreductase</keyword>
<dbReference type="Proteomes" id="UP001174694">
    <property type="component" value="Unassembled WGS sequence"/>
</dbReference>
<accession>A0AA38VW77</accession>
<reference evidence="8" key="1">
    <citation type="submission" date="2022-07" db="EMBL/GenBank/DDBJ databases">
        <title>Fungi with potential for degradation of polypropylene.</title>
        <authorList>
            <person name="Gostincar C."/>
        </authorList>
    </citation>
    <scope>NUCLEOTIDE SEQUENCE</scope>
    <source>
        <strain evidence="8">EXF-13308</strain>
    </source>
</reference>
<keyword evidence="4 8" id="KW-0223">Dioxygenase</keyword>
<dbReference type="GO" id="GO:0016706">
    <property type="term" value="F:2-oxoglutarate-dependent dioxygenase activity"/>
    <property type="evidence" value="ECO:0007669"/>
    <property type="project" value="TreeGrafter"/>
</dbReference>
<evidence type="ECO:0000256" key="3">
    <source>
        <dbReference type="ARBA" id="ARBA00022723"/>
    </source>
</evidence>
<comment type="cofactor">
    <cofactor evidence="1">
        <name>Fe(2+)</name>
        <dbReference type="ChEBI" id="CHEBI:29033"/>
    </cofactor>
</comment>
<evidence type="ECO:0000313" key="8">
    <source>
        <dbReference type="EMBL" id="KAJ9150243.1"/>
    </source>
</evidence>
<protein>
    <submittedName>
        <fullName evidence="8">TfdA family Taurine catabolism dioxygenase TauD</fullName>
    </submittedName>
</protein>
<dbReference type="Pfam" id="PF02668">
    <property type="entry name" value="TauD"/>
    <property type="match status" value="1"/>
</dbReference>
<feature type="domain" description="TauD/TfdA-like" evidence="7">
    <location>
        <begin position="49"/>
        <end position="319"/>
    </location>
</feature>
<keyword evidence="9" id="KW-1185">Reference proteome</keyword>
<dbReference type="GO" id="GO:0046872">
    <property type="term" value="F:metal ion binding"/>
    <property type="evidence" value="ECO:0007669"/>
    <property type="project" value="UniProtKB-KW"/>
</dbReference>
<keyword evidence="3" id="KW-0479">Metal-binding</keyword>
<proteinExistence type="inferred from homology"/>
<dbReference type="EMBL" id="JANBVO010000008">
    <property type="protein sequence ID" value="KAJ9150243.1"/>
    <property type="molecule type" value="Genomic_DNA"/>
</dbReference>